<evidence type="ECO:0000256" key="2">
    <source>
        <dbReference type="HAMAP-Rule" id="MF_00634"/>
    </source>
</evidence>
<gene>
    <name evidence="3" type="ORF">DTO96_100854</name>
</gene>
<dbReference type="KEGG" id="hyf:DTO96_100854"/>
<organism evidence="3 4">
    <name type="scientific">Ephemeroptericola cinctiostellae</name>
    <dbReference type="NCBI Taxonomy" id="2268024"/>
    <lineage>
        <taxon>Bacteria</taxon>
        <taxon>Pseudomonadati</taxon>
        <taxon>Pseudomonadota</taxon>
        <taxon>Betaproteobacteria</taxon>
        <taxon>Burkholderiales</taxon>
        <taxon>Burkholderiaceae</taxon>
        <taxon>Ephemeroptericola</taxon>
    </lineage>
</organism>
<dbReference type="PANTHER" id="PTHR13420:SF7">
    <property type="entry name" value="UPF0235 PROTEIN C15ORF40"/>
    <property type="match status" value="1"/>
</dbReference>
<dbReference type="AlphaFoldDB" id="A0A345D9U6"/>
<evidence type="ECO:0000313" key="3">
    <source>
        <dbReference type="EMBL" id="AXF85134.1"/>
    </source>
</evidence>
<dbReference type="Gene3D" id="3.30.1200.10">
    <property type="entry name" value="YggU-like"/>
    <property type="match status" value="1"/>
</dbReference>
<evidence type="ECO:0000256" key="1">
    <source>
        <dbReference type="ARBA" id="ARBA00010364"/>
    </source>
</evidence>
<comment type="similarity">
    <text evidence="1 2">Belongs to the UPF0235 family.</text>
</comment>
<dbReference type="InterPro" id="IPR003746">
    <property type="entry name" value="DUF167"/>
</dbReference>
<name>A0A345D9U6_9BURK</name>
<dbReference type="NCBIfam" id="TIGR00251">
    <property type="entry name" value="DUF167 family protein"/>
    <property type="match status" value="1"/>
</dbReference>
<dbReference type="HAMAP" id="MF_00634">
    <property type="entry name" value="UPF0235"/>
    <property type="match status" value="1"/>
</dbReference>
<dbReference type="OrthoDB" id="9800587at2"/>
<keyword evidence="4" id="KW-1185">Reference proteome</keyword>
<proteinExistence type="inferred from homology"/>
<accession>A0A345D9U6</accession>
<protein>
    <recommendedName>
        <fullName evidence="2">UPF0235 protein DTO96_100854</fullName>
    </recommendedName>
</protein>
<evidence type="ECO:0000313" key="4">
    <source>
        <dbReference type="Proteomes" id="UP000252182"/>
    </source>
</evidence>
<dbReference type="PANTHER" id="PTHR13420">
    <property type="entry name" value="UPF0235 PROTEIN C15ORF40"/>
    <property type="match status" value="1"/>
</dbReference>
<dbReference type="SUPFAM" id="SSF69786">
    <property type="entry name" value="YggU-like"/>
    <property type="match status" value="1"/>
</dbReference>
<dbReference type="EMBL" id="CP031124">
    <property type="protein sequence ID" value="AXF85134.1"/>
    <property type="molecule type" value="Genomic_DNA"/>
</dbReference>
<sequence length="101" mass="11241">MIYLQERGGDVWLQVHVQPGAKHTAWAGEYGERIKIRLNAPPVEGRANTALTVWLAQQFGCVARNVVVLKGELSRTKTVCFSGMAGQYEEMRDRIALALRG</sequence>
<dbReference type="SMART" id="SM01152">
    <property type="entry name" value="DUF167"/>
    <property type="match status" value="1"/>
</dbReference>
<dbReference type="RefSeq" id="WP_114562366.1">
    <property type="nucleotide sequence ID" value="NZ_CP031124.1"/>
</dbReference>
<reference evidence="4" key="1">
    <citation type="submission" date="2018-07" db="EMBL/GenBank/DDBJ databases">
        <authorList>
            <person name="Kim H."/>
        </authorList>
    </citation>
    <scope>NUCLEOTIDE SEQUENCE [LARGE SCALE GENOMIC DNA]</scope>
    <source>
        <strain evidence="4">F02</strain>
    </source>
</reference>
<dbReference type="GO" id="GO:0005737">
    <property type="term" value="C:cytoplasm"/>
    <property type="evidence" value="ECO:0007669"/>
    <property type="project" value="TreeGrafter"/>
</dbReference>
<dbReference type="InterPro" id="IPR036591">
    <property type="entry name" value="YggU-like_sf"/>
</dbReference>
<dbReference type="Pfam" id="PF02594">
    <property type="entry name" value="DUF167"/>
    <property type="match status" value="1"/>
</dbReference>
<dbReference type="Proteomes" id="UP000252182">
    <property type="component" value="Chromosome"/>
</dbReference>